<dbReference type="Gene3D" id="3.40.50.2000">
    <property type="entry name" value="Glycogen Phosphorylase B"/>
    <property type="match status" value="2"/>
</dbReference>
<dbReference type="PANTHER" id="PTHR45947">
    <property type="entry name" value="SULFOQUINOVOSYL TRANSFERASE SQD2"/>
    <property type="match status" value="1"/>
</dbReference>
<reference evidence="8" key="1">
    <citation type="submission" date="2017-04" db="EMBL/GenBank/DDBJ databases">
        <authorList>
            <person name="Varghese N."/>
            <person name="Submissions S."/>
        </authorList>
    </citation>
    <scope>NUCLEOTIDE SEQUENCE [LARGE SCALE GENOMIC DNA]</scope>
    <source>
        <strain evidence="8">NIO-1021</strain>
    </source>
</reference>
<evidence type="ECO:0000313" key="7">
    <source>
        <dbReference type="EMBL" id="SMF18468.1"/>
    </source>
</evidence>
<evidence type="ECO:0000256" key="1">
    <source>
        <dbReference type="ARBA" id="ARBA00021292"/>
    </source>
</evidence>
<feature type="domain" description="Glycosyl transferase family 1" evidence="5">
    <location>
        <begin position="440"/>
        <end position="612"/>
    </location>
</feature>
<evidence type="ECO:0000313" key="8">
    <source>
        <dbReference type="Proteomes" id="UP000192929"/>
    </source>
</evidence>
<dbReference type="PANTHER" id="PTHR45947:SF3">
    <property type="entry name" value="SULFOQUINOVOSYL TRANSFERASE SQD2"/>
    <property type="match status" value="1"/>
</dbReference>
<dbReference type="AlphaFoldDB" id="A0A1X7DND3"/>
<dbReference type="InterPro" id="IPR001296">
    <property type="entry name" value="Glyco_trans_1"/>
</dbReference>
<accession>A0A1X7DND3</accession>
<dbReference type="SUPFAM" id="SSF53756">
    <property type="entry name" value="UDP-Glycosyltransferase/glycogen phosphorylase"/>
    <property type="match status" value="1"/>
</dbReference>
<dbReference type="InterPro" id="IPR028098">
    <property type="entry name" value="Glyco_trans_4-like_N"/>
</dbReference>
<name>A0A1X7DND3_9MICC</name>
<sequence>MSSRRRERSRELAVNSWLTARTIGQHVTDDPVVFWLQVSRRLPRRWVTPAARILSRVPGPRCLAARATALHVLGDDDAARAALSRALASAGDPGHEHREHAGPDQTRPGPPRPRTALGALARGGRNGDTAASLRGGAEVALSMGDTGLTASLLAVLPADHPGAAATRARLEWYHGNVDRAVEVLGDAEALRRATRGERALARRLAAERDLLGDFFPRLEPVRDYRPRDRTVLYAVTNSLPHTASGYAQRSHSYLTALRDEGWDVHAMTRPGYPVQVGKVLARHTDVVDGIPYHRVLPRRLSATATGRVQQHAHALLELALRTRPAVLHTTSHYVNALAVHAVAQALGIPWVYEVRGLLADTWAATRPPEALTSERYERFQAREAWAVTTADRTVTLGTEMARRLEELPTPASASENPLRVDLAPNAVGGALVENAPSRHDARAALGLAQETFLIGTVTSVVDYEGIDDLLRAAAQLRPHIPSLAVLVVGDGVARPTLQRLARELGLEDVVTFTGRVDRALAPQYTAALDVFVIPRKDRSVTRAVTPLKPVEAMAARTAVVASDLPALRESVRHDETGLLTPPEDPDTLAETLFGLARDPDHRERLANAGRDWVLTHRTWRVIAQQASTRYGELNEDVPRTATHPPRRPEHD</sequence>
<evidence type="ECO:0000256" key="4">
    <source>
        <dbReference type="SAM" id="MobiDB-lite"/>
    </source>
</evidence>
<keyword evidence="2" id="KW-0328">Glycosyltransferase</keyword>
<evidence type="ECO:0000256" key="2">
    <source>
        <dbReference type="ARBA" id="ARBA00022676"/>
    </source>
</evidence>
<feature type="domain" description="Glycosyltransferase subfamily 4-like N-terminal" evidence="6">
    <location>
        <begin position="245"/>
        <end position="411"/>
    </location>
</feature>
<dbReference type="Proteomes" id="UP000192929">
    <property type="component" value="Unassembled WGS sequence"/>
</dbReference>
<dbReference type="EMBL" id="FXAC01000013">
    <property type="protein sequence ID" value="SMF18468.1"/>
    <property type="molecule type" value="Genomic_DNA"/>
</dbReference>
<dbReference type="Pfam" id="PF13579">
    <property type="entry name" value="Glyco_trans_4_4"/>
    <property type="match status" value="1"/>
</dbReference>
<dbReference type="GO" id="GO:0016757">
    <property type="term" value="F:glycosyltransferase activity"/>
    <property type="evidence" value="ECO:0007669"/>
    <property type="project" value="UniProtKB-KW"/>
</dbReference>
<evidence type="ECO:0000256" key="3">
    <source>
        <dbReference type="ARBA" id="ARBA00022679"/>
    </source>
</evidence>
<feature type="region of interest" description="Disordered" evidence="4">
    <location>
        <begin position="87"/>
        <end position="129"/>
    </location>
</feature>
<dbReference type="GO" id="GO:1901137">
    <property type="term" value="P:carbohydrate derivative biosynthetic process"/>
    <property type="evidence" value="ECO:0007669"/>
    <property type="project" value="UniProtKB-ARBA"/>
</dbReference>
<evidence type="ECO:0000259" key="5">
    <source>
        <dbReference type="Pfam" id="PF00534"/>
    </source>
</evidence>
<organism evidence="7 8">
    <name type="scientific">Kocuria marina subsp. indica</name>
    <dbReference type="NCBI Taxonomy" id="1049583"/>
    <lineage>
        <taxon>Bacteria</taxon>
        <taxon>Bacillati</taxon>
        <taxon>Actinomycetota</taxon>
        <taxon>Actinomycetes</taxon>
        <taxon>Micrococcales</taxon>
        <taxon>Micrococcaceae</taxon>
        <taxon>Kocuria</taxon>
    </lineage>
</organism>
<keyword evidence="3 7" id="KW-0808">Transferase</keyword>
<dbReference type="InterPro" id="IPR050194">
    <property type="entry name" value="Glycosyltransferase_grp1"/>
</dbReference>
<feature type="compositionally biased region" description="Low complexity" evidence="4">
    <location>
        <begin position="114"/>
        <end position="123"/>
    </location>
</feature>
<evidence type="ECO:0000259" key="6">
    <source>
        <dbReference type="Pfam" id="PF13579"/>
    </source>
</evidence>
<feature type="region of interest" description="Disordered" evidence="4">
    <location>
        <begin position="630"/>
        <end position="651"/>
    </location>
</feature>
<proteinExistence type="predicted"/>
<gene>
    <name evidence="7" type="ORF">SAMN06296028_11313</name>
</gene>
<dbReference type="CDD" id="cd03801">
    <property type="entry name" value="GT4_PimA-like"/>
    <property type="match status" value="1"/>
</dbReference>
<dbReference type="Pfam" id="PF00534">
    <property type="entry name" value="Glycos_transf_1"/>
    <property type="match status" value="1"/>
</dbReference>
<dbReference type="RefSeq" id="WP_085107432.1">
    <property type="nucleotide sequence ID" value="NZ_FXAC01000013.1"/>
</dbReference>
<keyword evidence="8" id="KW-1185">Reference proteome</keyword>
<protein>
    <recommendedName>
        <fullName evidence="1">D-inositol 3-phosphate glycosyltransferase</fullName>
    </recommendedName>
</protein>
<feature type="compositionally biased region" description="Basic and acidic residues" evidence="4">
    <location>
        <begin position="93"/>
        <end position="102"/>
    </location>
</feature>